<name>A2BLR7_HYPBU</name>
<dbReference type="Pfam" id="PF04242">
    <property type="entry name" value="DUF424"/>
    <property type="match status" value="1"/>
</dbReference>
<gene>
    <name evidence="1" type="ordered locus">Hbut_1085</name>
</gene>
<sequence>MGSSGEPMVYMKVMEVHGEKIVAICDEELLGKKFVEGELVLHINEEFYRGQLVPLSYAMQRAWEATILNLVGENTVNAAIKEGLIHPDAVIRIAGVPHAQAVRMLY</sequence>
<accession>A2BLR7</accession>
<dbReference type="Proteomes" id="UP000002593">
    <property type="component" value="Chromosome"/>
</dbReference>
<dbReference type="eggNOG" id="arCOG04051">
    <property type="taxonomic scope" value="Archaea"/>
</dbReference>
<dbReference type="AlphaFoldDB" id="A2BLR7"/>
<dbReference type="RefSeq" id="WP_011822246.1">
    <property type="nucleotide sequence ID" value="NC_008818.1"/>
</dbReference>
<dbReference type="STRING" id="415426.Hbut_1085"/>
<dbReference type="KEGG" id="hbu:Hbut_1085"/>
<evidence type="ECO:0000313" key="2">
    <source>
        <dbReference type="Proteomes" id="UP000002593"/>
    </source>
</evidence>
<dbReference type="HOGENOM" id="CLU_174522_0_0_2"/>
<dbReference type="InterPro" id="IPR007355">
    <property type="entry name" value="DUF424"/>
</dbReference>
<keyword evidence="2" id="KW-1185">Reference proteome</keyword>
<dbReference type="EMBL" id="CP000493">
    <property type="protein sequence ID" value="ABM80928.1"/>
    <property type="molecule type" value="Genomic_DNA"/>
</dbReference>
<protein>
    <submittedName>
        <fullName evidence="1">Conserved archaeal protein</fullName>
    </submittedName>
</protein>
<organism evidence="1 2">
    <name type="scientific">Hyperthermus butylicus (strain DSM 5456 / JCM 9403 / PLM1-5)</name>
    <dbReference type="NCBI Taxonomy" id="415426"/>
    <lineage>
        <taxon>Archaea</taxon>
        <taxon>Thermoproteota</taxon>
        <taxon>Thermoprotei</taxon>
        <taxon>Desulfurococcales</taxon>
        <taxon>Pyrodictiaceae</taxon>
        <taxon>Hyperthermus</taxon>
    </lineage>
</organism>
<evidence type="ECO:0000313" key="1">
    <source>
        <dbReference type="EMBL" id="ABM80928.1"/>
    </source>
</evidence>
<dbReference type="EnsemblBacteria" id="ABM80928">
    <property type="protein sequence ID" value="ABM80928"/>
    <property type="gene ID" value="Hbut_1085"/>
</dbReference>
<reference evidence="1 2" key="1">
    <citation type="journal article" date="2007" name="Archaea">
        <title>The genome of Hyperthermus butylicus: a sulfur-reducing, peptide fermenting, neutrophilic Crenarchaeote growing up to 108 degrees C.</title>
        <authorList>
            <person name="Brugger K."/>
            <person name="Chen L."/>
            <person name="Stark M."/>
            <person name="Zibat A."/>
            <person name="Redder P."/>
            <person name="Ruepp A."/>
            <person name="Awayez M."/>
            <person name="She Q."/>
            <person name="Garrett R.A."/>
            <person name="Klenk H.P."/>
        </authorList>
    </citation>
    <scope>NUCLEOTIDE SEQUENCE [LARGE SCALE GENOMIC DNA]</scope>
    <source>
        <strain evidence="2">DSM 5456 / JCM 9403 / PLM1-5</strain>
    </source>
</reference>
<dbReference type="Gene3D" id="3.30.1860.10">
    <property type="entry name" value="uncharacterized conserved protein from methanopyrus kandleri domain like"/>
    <property type="match status" value="1"/>
</dbReference>
<dbReference type="GeneID" id="4782424"/>
<proteinExistence type="predicted"/>